<accession>A0A069S9L2</accession>
<dbReference type="EMBL" id="JNHM01000077">
    <property type="protein sequence ID" value="KDS49218.1"/>
    <property type="molecule type" value="Genomic_DNA"/>
</dbReference>
<keyword evidence="1" id="KW-0812">Transmembrane</keyword>
<name>A0A069S9L2_PHOVU</name>
<feature type="transmembrane region" description="Helical" evidence="1">
    <location>
        <begin position="220"/>
        <end position="241"/>
    </location>
</feature>
<organism evidence="2 3">
    <name type="scientific">Phocaeicola vulgatus str. 3975 RP4</name>
    <dbReference type="NCBI Taxonomy" id="1339352"/>
    <lineage>
        <taxon>Bacteria</taxon>
        <taxon>Pseudomonadati</taxon>
        <taxon>Bacteroidota</taxon>
        <taxon>Bacteroidia</taxon>
        <taxon>Bacteroidales</taxon>
        <taxon>Bacteroidaceae</taxon>
        <taxon>Phocaeicola</taxon>
    </lineage>
</organism>
<feature type="transmembrane region" description="Helical" evidence="1">
    <location>
        <begin position="83"/>
        <end position="104"/>
    </location>
</feature>
<feature type="transmembrane region" description="Helical" evidence="1">
    <location>
        <begin position="276"/>
        <end position="296"/>
    </location>
</feature>
<gene>
    <name evidence="2" type="ORF">M099_3226</name>
</gene>
<feature type="transmembrane region" description="Helical" evidence="1">
    <location>
        <begin position="186"/>
        <end position="208"/>
    </location>
</feature>
<dbReference type="PATRIC" id="fig|1339352.3.peg.3067"/>
<evidence type="ECO:0000313" key="2">
    <source>
        <dbReference type="EMBL" id="KDS49218.1"/>
    </source>
</evidence>
<sequence length="424" mass="50551">MIHSLILSDRRNNQYKTLGILIFIIYPILSFPFILKGILKRERWAYLLGAILMGYIGMLYPPAGDMYRYAEDFNLYKELDWEYFWIFMALKFDYFLPLLSWILGKLGAYPESTRFLFVACSYYLLLDLYHDITLSNKDMTRRTRVYSLILLVPLTFSIYLFRMGFAQVVLVYGIYWFLMKNRKKGLFFIIFAVFIHVSYMPFIFIAIASRYKIFNFSSNVFCYLCFLLIFIESSSLGVTLLRSLPFSESLLVHLEEYISGSQSENLSSQFTVRQLIAKYFFNIVYYITLYQYYVFYKLNPQPLKIKRFVNIFIIVIIMSSSVPILHARLLDVLKVFLILSSLCFMNNSFRMQRLLRIVVVFTIINILFSFWQIRFFLKFSRIDVLFTSSSVQLIDFHYTDKWVSKNIDEEGHLIEWLKLGYRPL</sequence>
<dbReference type="RefSeq" id="WP_007853898.1">
    <property type="nucleotide sequence ID" value="NZ_JNHM01000077.1"/>
</dbReference>
<dbReference type="InterPro" id="IPR049458">
    <property type="entry name" value="EpsG-like"/>
</dbReference>
<feature type="transmembrane region" description="Helical" evidence="1">
    <location>
        <begin position="145"/>
        <end position="174"/>
    </location>
</feature>
<dbReference type="Proteomes" id="UP000027661">
    <property type="component" value="Unassembled WGS sequence"/>
</dbReference>
<keyword evidence="1" id="KW-0472">Membrane</keyword>
<dbReference type="AlphaFoldDB" id="A0A069S9L2"/>
<reference evidence="2 3" key="1">
    <citation type="submission" date="2014-04" db="EMBL/GenBank/DDBJ databases">
        <authorList>
            <person name="Sears C."/>
            <person name="Carroll K."/>
            <person name="Sack B.R."/>
            <person name="Qadri F."/>
            <person name="Myers L.L."/>
            <person name="Chung G.-T."/>
            <person name="Escheverria P."/>
            <person name="Fraser C.M."/>
            <person name="Sadzewicz L."/>
            <person name="Shefchek K.A."/>
            <person name="Tallon L."/>
            <person name="Das S.P."/>
            <person name="Daugherty S."/>
            <person name="Mongodin E.F."/>
        </authorList>
    </citation>
    <scope>NUCLEOTIDE SEQUENCE [LARGE SCALE GENOMIC DNA]</scope>
    <source>
        <strain evidence="2 3">3975 RP4</strain>
    </source>
</reference>
<feature type="transmembrane region" description="Helical" evidence="1">
    <location>
        <begin position="44"/>
        <end position="63"/>
    </location>
</feature>
<keyword evidence="1" id="KW-1133">Transmembrane helix</keyword>
<proteinExistence type="predicted"/>
<feature type="transmembrane region" description="Helical" evidence="1">
    <location>
        <begin position="354"/>
        <end position="373"/>
    </location>
</feature>
<dbReference type="Pfam" id="PF14897">
    <property type="entry name" value="EpsG"/>
    <property type="match status" value="1"/>
</dbReference>
<evidence type="ECO:0000313" key="3">
    <source>
        <dbReference type="Proteomes" id="UP000027661"/>
    </source>
</evidence>
<comment type="caution">
    <text evidence="2">The sequence shown here is derived from an EMBL/GenBank/DDBJ whole genome shotgun (WGS) entry which is preliminary data.</text>
</comment>
<evidence type="ECO:0000256" key="1">
    <source>
        <dbReference type="SAM" id="Phobius"/>
    </source>
</evidence>
<protein>
    <submittedName>
        <fullName evidence="2">Putative membrane protein</fullName>
    </submittedName>
</protein>
<feature type="transmembrane region" description="Helical" evidence="1">
    <location>
        <begin position="15"/>
        <end position="35"/>
    </location>
</feature>
<feature type="transmembrane region" description="Helical" evidence="1">
    <location>
        <begin position="308"/>
        <end position="326"/>
    </location>
</feature>